<name>A0A9Q0H1W0_9MAGN</name>
<evidence type="ECO:0000313" key="3">
    <source>
        <dbReference type="EMBL" id="KAJ4958048.1"/>
    </source>
</evidence>
<dbReference type="GO" id="GO:0010073">
    <property type="term" value="P:meristem maintenance"/>
    <property type="evidence" value="ECO:0007669"/>
    <property type="project" value="InterPro"/>
</dbReference>
<dbReference type="AlphaFoldDB" id="A0A9Q0H1W0"/>
<reference evidence="3" key="1">
    <citation type="journal article" date="2023" name="Plant J.">
        <title>The genome of the king protea, Protea cynaroides.</title>
        <authorList>
            <person name="Chang J."/>
            <person name="Duong T.A."/>
            <person name="Schoeman C."/>
            <person name="Ma X."/>
            <person name="Roodt D."/>
            <person name="Barker N."/>
            <person name="Li Z."/>
            <person name="Van de Peer Y."/>
            <person name="Mizrachi E."/>
        </authorList>
    </citation>
    <scope>NUCLEOTIDE SEQUENCE</scope>
    <source>
        <tissue evidence="3">Young leaves</tissue>
    </source>
</reference>
<dbReference type="Pfam" id="PF10536">
    <property type="entry name" value="PMD"/>
    <property type="match status" value="1"/>
</dbReference>
<proteinExistence type="predicted"/>
<feature type="region of interest" description="Disordered" evidence="1">
    <location>
        <begin position="407"/>
        <end position="426"/>
    </location>
</feature>
<protein>
    <recommendedName>
        <fullName evidence="2">Aminotransferase-like plant mobile domain-containing protein</fullName>
    </recommendedName>
</protein>
<evidence type="ECO:0000313" key="4">
    <source>
        <dbReference type="Proteomes" id="UP001141806"/>
    </source>
</evidence>
<dbReference type="OrthoDB" id="1939467at2759"/>
<sequence length="718" mass="82112">MSEVQKMADQMVTFMCRWDGRITTGPQGADYEGGRLKGIRVNCRTNHSELLGRMYEITKYDRRQFNIKMTCRYPMSKGYIAYEIDDNDSTEIMLELGRQQNGHGVELYLEKDQVQINNVRDDQQVIESGLFTHMLVQDTNIQLVTECPADPEQLVPGPIDTSVLTLQGDHRSQAIWDGEDIGILKCTQRIGRLADWPLHTDLVKYIIRAGLYHLSRVNCMRMDRPLITALVERWRRETHTFHLAVGEMTITLQDTAILLGLRVHGDPVTGRTDYTWAELCKDLLGRKPESQYLSGSSLKMTWLHTHFHQLPEGASPMVQEQYARAYMLYLLGSTIFVDKSGDSVQLIYLPLLSDFDAAGRLSWGSAALAFLMRELCRATSRRMSEIAGCLTLLQLWAWERMRIGFPNKREPQTPPGGASTTDNGSLGASEIAVQTPTDPMLTDLAMQSPTDALLLVADEQSSALADPLGCRWNVPMSHTESPKIVLRYYRSQLDHLMEDQVVWQPYTPEILAALPEICRSDQDVWRTIVPLICFDIVEWHLPQRVMRQFGLQQTIPENINLDQGLHSITRQGRPTINWKVHHAEYISLWENRLSSITEGAPENGTMHCNSQYMEWYRRITRRFVGHPNDTPVMRYQLKGHDQQILVRCMTKMQSRISMTLQNLTPTCTCGARSTFEELRDMIDGAIQQVREGRQTEPVPIVAPATGRKYTRKRRKAED</sequence>
<dbReference type="InterPro" id="IPR019557">
    <property type="entry name" value="AminoTfrase-like_pln_mobile"/>
</dbReference>
<dbReference type="EMBL" id="JAMYWD010000010">
    <property type="protein sequence ID" value="KAJ4958048.1"/>
    <property type="molecule type" value="Genomic_DNA"/>
</dbReference>
<keyword evidence="4" id="KW-1185">Reference proteome</keyword>
<comment type="caution">
    <text evidence="3">The sequence shown here is derived from an EMBL/GenBank/DDBJ whole genome shotgun (WGS) entry which is preliminary data.</text>
</comment>
<evidence type="ECO:0000259" key="2">
    <source>
        <dbReference type="Pfam" id="PF10536"/>
    </source>
</evidence>
<accession>A0A9Q0H1W0</accession>
<dbReference type="PANTHER" id="PTHR46033">
    <property type="entry name" value="PROTEIN MAIN-LIKE 2"/>
    <property type="match status" value="1"/>
</dbReference>
<dbReference type="InterPro" id="IPR044824">
    <property type="entry name" value="MAIN-like"/>
</dbReference>
<evidence type="ECO:0000256" key="1">
    <source>
        <dbReference type="SAM" id="MobiDB-lite"/>
    </source>
</evidence>
<dbReference type="PANTHER" id="PTHR46033:SF8">
    <property type="entry name" value="PROTEIN MAINTENANCE OF MERISTEMS-LIKE"/>
    <property type="match status" value="1"/>
</dbReference>
<organism evidence="3 4">
    <name type="scientific">Protea cynaroides</name>
    <dbReference type="NCBI Taxonomy" id="273540"/>
    <lineage>
        <taxon>Eukaryota</taxon>
        <taxon>Viridiplantae</taxon>
        <taxon>Streptophyta</taxon>
        <taxon>Embryophyta</taxon>
        <taxon>Tracheophyta</taxon>
        <taxon>Spermatophyta</taxon>
        <taxon>Magnoliopsida</taxon>
        <taxon>Proteales</taxon>
        <taxon>Proteaceae</taxon>
        <taxon>Protea</taxon>
    </lineage>
</organism>
<feature type="domain" description="Aminotransferase-like plant mobile" evidence="2">
    <location>
        <begin position="210"/>
        <end position="617"/>
    </location>
</feature>
<gene>
    <name evidence="3" type="ORF">NE237_025159</name>
</gene>
<dbReference type="Proteomes" id="UP001141806">
    <property type="component" value="Unassembled WGS sequence"/>
</dbReference>